<feature type="compositionally biased region" description="Low complexity" evidence="2">
    <location>
        <begin position="80"/>
        <end position="100"/>
    </location>
</feature>
<evidence type="ECO:0000256" key="2">
    <source>
        <dbReference type="SAM" id="MobiDB-lite"/>
    </source>
</evidence>
<feature type="compositionally biased region" description="Low complexity" evidence="2">
    <location>
        <begin position="201"/>
        <end position="213"/>
    </location>
</feature>
<feature type="region of interest" description="Disordered" evidence="2">
    <location>
        <begin position="1"/>
        <end position="121"/>
    </location>
</feature>
<accession>A0A9P9W7R1</accession>
<comment type="caution">
    <text evidence="5">The sequence shown here is derived from an EMBL/GenBank/DDBJ whole genome shotgun (WGS) entry which is preliminary data.</text>
</comment>
<comment type="similarity">
    <text evidence="1">Belongs to the RPAP1 family.</text>
</comment>
<dbReference type="GO" id="GO:0006366">
    <property type="term" value="P:transcription by RNA polymerase II"/>
    <property type="evidence" value="ECO:0007669"/>
    <property type="project" value="InterPro"/>
</dbReference>
<evidence type="ECO:0000256" key="1">
    <source>
        <dbReference type="ARBA" id="ARBA00009953"/>
    </source>
</evidence>
<keyword evidence="6" id="KW-1185">Reference proteome</keyword>
<evidence type="ECO:0000259" key="3">
    <source>
        <dbReference type="Pfam" id="PF08620"/>
    </source>
</evidence>
<feature type="domain" description="RPAP1 C-terminal" evidence="3">
    <location>
        <begin position="316"/>
        <end position="383"/>
    </location>
</feature>
<dbReference type="AlphaFoldDB" id="A0A9P9W7R1"/>
<feature type="compositionally biased region" description="Basic and acidic residues" evidence="2">
    <location>
        <begin position="103"/>
        <end position="112"/>
    </location>
</feature>
<proteinExistence type="inferred from homology"/>
<evidence type="ECO:0000313" key="5">
    <source>
        <dbReference type="EMBL" id="KAI1847483.1"/>
    </source>
</evidence>
<feature type="domain" description="RPAP1 N-terminal" evidence="4">
    <location>
        <begin position="105"/>
        <end position="149"/>
    </location>
</feature>
<reference evidence="5" key="1">
    <citation type="submission" date="2021-03" db="EMBL/GenBank/DDBJ databases">
        <title>Revisited historic fungal species revealed as producer of novel bioactive compounds through whole genome sequencing and comparative genomics.</title>
        <authorList>
            <person name="Vignolle G.A."/>
            <person name="Hochenegger N."/>
            <person name="Mach R.L."/>
            <person name="Mach-Aigner A.R."/>
            <person name="Javad Rahimi M."/>
            <person name="Salim K.A."/>
            <person name="Chan C.M."/>
            <person name="Lim L.B.L."/>
            <person name="Cai F."/>
            <person name="Druzhinina I.S."/>
            <person name="U'Ren J.M."/>
            <person name="Derntl C."/>
        </authorList>
    </citation>
    <scope>NUCLEOTIDE SEQUENCE</scope>
    <source>
        <strain evidence="5">TUCIM 5799</strain>
    </source>
</reference>
<dbReference type="Pfam" id="PF08621">
    <property type="entry name" value="RPAP1_N"/>
    <property type="match status" value="1"/>
</dbReference>
<feature type="compositionally biased region" description="Polar residues" evidence="2">
    <location>
        <begin position="16"/>
        <end position="32"/>
    </location>
</feature>
<dbReference type="PANTHER" id="PTHR21483">
    <property type="entry name" value="RNA POLYMERASE II-ASSOCIATED PROTEIN 1"/>
    <property type="match status" value="1"/>
</dbReference>
<dbReference type="Proteomes" id="UP000829685">
    <property type="component" value="Unassembled WGS sequence"/>
</dbReference>
<dbReference type="EMBL" id="JAFIMR010000099">
    <property type="protein sequence ID" value="KAI1847483.1"/>
    <property type="molecule type" value="Genomic_DNA"/>
</dbReference>
<evidence type="ECO:0008006" key="7">
    <source>
        <dbReference type="Google" id="ProtNLM"/>
    </source>
</evidence>
<protein>
    <recommendedName>
        <fullName evidence="7">Transcription factor Rba50</fullName>
    </recommendedName>
</protein>
<feature type="region of interest" description="Disordered" evidence="2">
    <location>
        <begin position="145"/>
        <end position="243"/>
    </location>
</feature>
<dbReference type="Pfam" id="PF08620">
    <property type="entry name" value="RPAP1_C"/>
    <property type="match status" value="1"/>
</dbReference>
<sequence>MASQLLVFDVKEKETNSPQAPSFPQPNSSTTGFPEHKKRTRISAFKQQRQDRASNDKEREKKPHAPFSSSDQQHGAPFLAAATATAAAPAQAQVAQNPPAMTEKQRIDRENSQRLASMSTAEIEEARQELFGDLDPKVLEMLLKRANLEERTGPSPFDQDGGSAKPPPAIQFQDTTESKASKSSSGYKKVHFEDAADEDAQSSSAAAPQRQPETPTSRTEPPLDAGDQEAPTIPHDHDHDQDDLLAAKPHWPQAPAPPDLDPADPDFLDALHKKYFPSLAADPSKLAWMAPLPTPNSPADQDSPYHPAQASIPVSQLRFDFRGALLPPRIARAVPVNRGLHHHGEAPEAAGYTVRELGRLARSAVPGQRCIAFQTLGRILYRLGRGNFGRRGDAVADGVWSAVVEDKIMESLWEEAGPTDEDSAAAAGDASQKDGDEVTPLGGRGHRSAHAFAVEAIWLFEKGGWGQAVKKESYV</sequence>
<dbReference type="InterPro" id="IPR039913">
    <property type="entry name" value="RPAP1/Rba50"/>
</dbReference>
<dbReference type="InterPro" id="IPR013930">
    <property type="entry name" value="RPAP1_N"/>
</dbReference>
<gene>
    <name evidence="5" type="ORF">JX265_013941</name>
</gene>
<organism evidence="5 6">
    <name type="scientific">Neoarthrinium moseri</name>
    <dbReference type="NCBI Taxonomy" id="1658444"/>
    <lineage>
        <taxon>Eukaryota</taxon>
        <taxon>Fungi</taxon>
        <taxon>Dikarya</taxon>
        <taxon>Ascomycota</taxon>
        <taxon>Pezizomycotina</taxon>
        <taxon>Sordariomycetes</taxon>
        <taxon>Xylariomycetidae</taxon>
        <taxon>Amphisphaeriales</taxon>
        <taxon>Apiosporaceae</taxon>
        <taxon>Neoarthrinium</taxon>
    </lineage>
</organism>
<feature type="region of interest" description="Disordered" evidence="2">
    <location>
        <begin position="415"/>
        <end position="444"/>
    </location>
</feature>
<dbReference type="PANTHER" id="PTHR21483:SF18">
    <property type="entry name" value="RNA POLYMERASE II-ASSOCIATED PROTEIN 1"/>
    <property type="match status" value="1"/>
</dbReference>
<evidence type="ECO:0000259" key="4">
    <source>
        <dbReference type="Pfam" id="PF08621"/>
    </source>
</evidence>
<feature type="compositionally biased region" description="Basic and acidic residues" evidence="2">
    <location>
        <begin position="48"/>
        <end position="63"/>
    </location>
</feature>
<evidence type="ECO:0000313" key="6">
    <source>
        <dbReference type="Proteomes" id="UP000829685"/>
    </source>
</evidence>
<dbReference type="InterPro" id="IPR013929">
    <property type="entry name" value="RPAP1_C"/>
</dbReference>
<name>A0A9P9W7R1_9PEZI</name>